<dbReference type="InterPro" id="IPR039418">
    <property type="entry name" value="LexA-like"/>
</dbReference>
<dbReference type="PANTHER" id="PTHR40661:SF3">
    <property type="entry name" value="FELS-1 PROPHAGE TRANSCRIPTIONAL REGULATOR"/>
    <property type="match status" value="1"/>
</dbReference>
<dbReference type="InterPro" id="IPR010982">
    <property type="entry name" value="Lambda_DNA-bd_dom_sf"/>
</dbReference>
<dbReference type="GO" id="GO:0045892">
    <property type="term" value="P:negative regulation of DNA-templated transcription"/>
    <property type="evidence" value="ECO:0007669"/>
    <property type="project" value="InterPro"/>
</dbReference>
<dbReference type="SUPFAM" id="SSF51306">
    <property type="entry name" value="LexA/Signal peptidase"/>
    <property type="match status" value="1"/>
</dbReference>
<dbReference type="InterPro" id="IPR010744">
    <property type="entry name" value="Phage_CI_N"/>
</dbReference>
<reference evidence="6" key="1">
    <citation type="submission" date="2016-11" db="EMBL/GenBank/DDBJ databases">
        <authorList>
            <person name="Jaros S."/>
            <person name="Januszkiewicz K."/>
            <person name="Wedrychowicz H."/>
        </authorList>
    </citation>
    <scope>NUCLEOTIDE SEQUENCE [LARGE SCALE GENOMIC DNA]</scope>
    <source>
        <strain evidence="6">DSM 7057</strain>
    </source>
</reference>
<dbReference type="CDD" id="cd06529">
    <property type="entry name" value="S24_LexA-like"/>
    <property type="match status" value="1"/>
</dbReference>
<dbReference type="Pfam" id="PF07022">
    <property type="entry name" value="Phage_CI_repr"/>
    <property type="match status" value="1"/>
</dbReference>
<proteinExistence type="predicted"/>
<dbReference type="PROSITE" id="PS50943">
    <property type="entry name" value="HTH_CROC1"/>
    <property type="match status" value="1"/>
</dbReference>
<dbReference type="EMBL" id="FPIW01000008">
    <property type="protein sequence ID" value="SFW30073.1"/>
    <property type="molecule type" value="Genomic_DNA"/>
</dbReference>
<dbReference type="GO" id="GO:0003677">
    <property type="term" value="F:DNA binding"/>
    <property type="evidence" value="ECO:0007669"/>
    <property type="project" value="UniProtKB-KW"/>
</dbReference>
<evidence type="ECO:0000256" key="3">
    <source>
        <dbReference type="ARBA" id="ARBA00023163"/>
    </source>
</evidence>
<evidence type="ECO:0000256" key="1">
    <source>
        <dbReference type="ARBA" id="ARBA00023015"/>
    </source>
</evidence>
<dbReference type="AlphaFoldDB" id="A0AA94HRD1"/>
<feature type="domain" description="HTH cro/C1-type" evidence="4">
    <location>
        <begin position="23"/>
        <end position="64"/>
    </location>
</feature>
<dbReference type="PANTHER" id="PTHR40661">
    <property type="match status" value="1"/>
</dbReference>
<dbReference type="Gene3D" id="1.10.260.40">
    <property type="entry name" value="lambda repressor-like DNA-binding domains"/>
    <property type="match status" value="1"/>
</dbReference>
<keyword evidence="2" id="KW-0238">DNA-binding</keyword>
<gene>
    <name evidence="5" type="ORF">SAMN02910291_00743</name>
</gene>
<evidence type="ECO:0000313" key="5">
    <source>
        <dbReference type="EMBL" id="SFW30073.1"/>
    </source>
</evidence>
<keyword evidence="1" id="KW-0805">Transcription regulation</keyword>
<dbReference type="InterPro" id="IPR001387">
    <property type="entry name" value="Cro/C1-type_HTH"/>
</dbReference>
<evidence type="ECO:0000259" key="4">
    <source>
        <dbReference type="PROSITE" id="PS50943"/>
    </source>
</evidence>
<dbReference type="RefSeq" id="WP_072311448.1">
    <property type="nucleotide sequence ID" value="NZ_FPIW01000008.1"/>
</dbReference>
<dbReference type="Proteomes" id="UP000182680">
    <property type="component" value="Unassembled WGS sequence"/>
</dbReference>
<name>A0AA94HRD1_DESDE</name>
<organism evidence="5 6">
    <name type="scientific">Desulfovibrio desulfuricans</name>
    <dbReference type="NCBI Taxonomy" id="876"/>
    <lineage>
        <taxon>Bacteria</taxon>
        <taxon>Pseudomonadati</taxon>
        <taxon>Thermodesulfobacteriota</taxon>
        <taxon>Desulfovibrionia</taxon>
        <taxon>Desulfovibrionales</taxon>
        <taxon>Desulfovibrionaceae</taxon>
        <taxon>Desulfovibrio</taxon>
    </lineage>
</organism>
<comment type="caution">
    <text evidence="5">The sequence shown here is derived from an EMBL/GenBank/DDBJ whole genome shotgun (WGS) entry which is preliminary data.</text>
</comment>
<dbReference type="Pfam" id="PF00717">
    <property type="entry name" value="Peptidase_S24"/>
    <property type="match status" value="1"/>
</dbReference>
<dbReference type="SUPFAM" id="SSF47413">
    <property type="entry name" value="lambda repressor-like DNA-binding domains"/>
    <property type="match status" value="1"/>
</dbReference>
<keyword evidence="3" id="KW-0804">Transcription</keyword>
<protein>
    <submittedName>
        <fullName evidence="5">Phage repressor protein C, contains Cro/C1-type HTH and peptisase s24 domains</fullName>
    </submittedName>
</protein>
<sequence>MEDATYLDVFERLKIAASATSDQELAVKLGLSKQSIADARSRKTVPPAWIPKAAQLFGVSTDWLFFGGQHLDALKNTGLSQACCDVELKLIPMAEARLSAGNGSLEVNGDCERSYAFRMDFLLRKGNPDKMVLMRVAGDSMQPEIMDGDVVLLDQSKTNIIPGRIFAVGFEEAIYLKRIDMIPGKVILKSVNEEAYPPIELDMRGDMAEFFRVIGKVIWSGREYR</sequence>
<dbReference type="InterPro" id="IPR015927">
    <property type="entry name" value="Peptidase_S24_S26A/B/C"/>
</dbReference>
<evidence type="ECO:0000313" key="6">
    <source>
        <dbReference type="Proteomes" id="UP000182680"/>
    </source>
</evidence>
<accession>A0AA94HRD1</accession>
<dbReference type="Gene3D" id="2.10.109.10">
    <property type="entry name" value="Umud Fragment, subunit A"/>
    <property type="match status" value="1"/>
</dbReference>
<evidence type="ECO:0000256" key="2">
    <source>
        <dbReference type="ARBA" id="ARBA00023125"/>
    </source>
</evidence>
<dbReference type="InterPro" id="IPR036286">
    <property type="entry name" value="LexA/Signal_pep-like_sf"/>
</dbReference>